<comment type="caution">
    <text evidence="2">The sequence shown here is derived from an EMBL/GenBank/DDBJ whole genome shotgun (WGS) entry which is preliminary data.</text>
</comment>
<name>A0ABS8WMS9_DATST</name>
<evidence type="ECO:0000256" key="1">
    <source>
        <dbReference type="SAM" id="MobiDB-lite"/>
    </source>
</evidence>
<feature type="non-terminal residue" evidence="2">
    <location>
        <position position="81"/>
    </location>
</feature>
<protein>
    <submittedName>
        <fullName evidence="2">Uncharacterized protein</fullName>
    </submittedName>
</protein>
<accession>A0ABS8WMS9</accession>
<dbReference type="EMBL" id="JACEIK010009227">
    <property type="protein sequence ID" value="MCE3052133.1"/>
    <property type="molecule type" value="Genomic_DNA"/>
</dbReference>
<organism evidence="2 3">
    <name type="scientific">Datura stramonium</name>
    <name type="common">Jimsonweed</name>
    <name type="synonym">Common thornapple</name>
    <dbReference type="NCBI Taxonomy" id="4076"/>
    <lineage>
        <taxon>Eukaryota</taxon>
        <taxon>Viridiplantae</taxon>
        <taxon>Streptophyta</taxon>
        <taxon>Embryophyta</taxon>
        <taxon>Tracheophyta</taxon>
        <taxon>Spermatophyta</taxon>
        <taxon>Magnoliopsida</taxon>
        <taxon>eudicotyledons</taxon>
        <taxon>Gunneridae</taxon>
        <taxon>Pentapetalae</taxon>
        <taxon>asterids</taxon>
        <taxon>lamiids</taxon>
        <taxon>Solanales</taxon>
        <taxon>Solanaceae</taxon>
        <taxon>Solanoideae</taxon>
        <taxon>Datureae</taxon>
        <taxon>Datura</taxon>
    </lineage>
</organism>
<reference evidence="2 3" key="1">
    <citation type="journal article" date="2021" name="BMC Genomics">
        <title>Datura genome reveals duplications of psychoactive alkaloid biosynthetic genes and high mutation rate following tissue culture.</title>
        <authorList>
            <person name="Rajewski A."/>
            <person name="Carter-House D."/>
            <person name="Stajich J."/>
            <person name="Litt A."/>
        </authorList>
    </citation>
    <scope>NUCLEOTIDE SEQUENCE [LARGE SCALE GENOMIC DNA]</scope>
    <source>
        <strain evidence="2">AR-01</strain>
    </source>
</reference>
<keyword evidence="3" id="KW-1185">Reference proteome</keyword>
<feature type="compositionally biased region" description="Basic and acidic residues" evidence="1">
    <location>
        <begin position="14"/>
        <end position="25"/>
    </location>
</feature>
<proteinExistence type="predicted"/>
<evidence type="ECO:0000313" key="3">
    <source>
        <dbReference type="Proteomes" id="UP000823775"/>
    </source>
</evidence>
<gene>
    <name evidence="2" type="ORF">HAX54_051641</name>
</gene>
<evidence type="ECO:0000313" key="2">
    <source>
        <dbReference type="EMBL" id="MCE3052133.1"/>
    </source>
</evidence>
<dbReference type="Proteomes" id="UP000823775">
    <property type="component" value="Unassembled WGS sequence"/>
</dbReference>
<feature type="region of interest" description="Disordered" evidence="1">
    <location>
        <begin position="1"/>
        <end position="31"/>
    </location>
</feature>
<sequence length="81" mass="9179">MHCTSRKGRGLTLRTRDKTTSKSLEDPSNWPGEMSRVASCVMVVEVDSENFEERMGKTTGGPIDHFLGTMTRCMGYWFCQL</sequence>